<dbReference type="PROSITE" id="PS51820">
    <property type="entry name" value="PA14"/>
    <property type="match status" value="1"/>
</dbReference>
<gene>
    <name evidence="3" type="ORF">GCM10007940_07320</name>
</gene>
<feature type="domain" description="PA14" evidence="2">
    <location>
        <begin position="264"/>
        <end position="408"/>
    </location>
</feature>
<dbReference type="InterPro" id="IPR010496">
    <property type="entry name" value="AL/BT2_dom"/>
</dbReference>
<evidence type="ECO:0000313" key="4">
    <source>
        <dbReference type="Proteomes" id="UP001156666"/>
    </source>
</evidence>
<feature type="chain" id="PRO_5041353257" description="PA14 domain-containing protein" evidence="1">
    <location>
        <begin position="22"/>
        <end position="626"/>
    </location>
</feature>
<evidence type="ECO:0000256" key="1">
    <source>
        <dbReference type="SAM" id="SignalP"/>
    </source>
</evidence>
<keyword evidence="4" id="KW-1185">Reference proteome</keyword>
<dbReference type="AlphaFoldDB" id="A0AA37SMI9"/>
<dbReference type="EMBL" id="BSOH01000003">
    <property type="protein sequence ID" value="GLR16117.1"/>
    <property type="molecule type" value="Genomic_DNA"/>
</dbReference>
<dbReference type="InterPro" id="IPR037524">
    <property type="entry name" value="PA14/GLEYA"/>
</dbReference>
<sequence>MPTTRLLLLLSILIYFSSCSIDPHTNVFNDLKKESTTAISTFPMESVDLSSFTTFESKGKNWQLVGDVYTDFNDGSTFELTNGTGILANKMLDSGNDALYSTFEHGDIELQFEYLIPKKSNSGIYFQGRYELQLFDSYGVETPSVSDAGAIYERWDNSKPDGENGYDGHPPSVITNKAPGLWQEMKIFFRAPRFNKNGEKTQDARFESVFHNGILIQDNVSLSGPTRGPFLEGEAAYGPIVIQGDHGNIAFRNIKFKSYTQDSLTLSDLTYKYFEHPYDVTFPEFDTVKILKNGSATSLDPSVANEKEDHYGLIFNGKLHVPVSGEYLFKTAIDDGGALWIDGKQIVHNEGDPGYSEQNGIAKLDSGVTDFELRFYDNVWSATIRIDYEGPQIYHHVLGRKAPSPKARNSNGKILIESVSEPEMYRNFTVYDGQKRTHAISVGSPDKIHYAYDLEEGSLLKFWRGGFADMTGMWKNRGEPQILEPINASIESVAGVPIGMLTEDQKKWTSLSTQKVSYRGYEITESGYPLFTYESNNNSWSDLLQPSSDKTMLVRKISDIRNTSEISMRIAQGEIIKKLPNGLYSVDGKFYLKLDETSNPKILTSNQNELIVFPDDSGQITYSIFW</sequence>
<comment type="caution">
    <text evidence="3">The sequence shown here is derived from an EMBL/GenBank/DDBJ whole genome shotgun (WGS) entry which is preliminary data.</text>
</comment>
<reference evidence="3" key="2">
    <citation type="submission" date="2023-01" db="EMBL/GenBank/DDBJ databases">
        <title>Draft genome sequence of Portibacter lacus strain NBRC 108769.</title>
        <authorList>
            <person name="Sun Q."/>
            <person name="Mori K."/>
        </authorList>
    </citation>
    <scope>NUCLEOTIDE SEQUENCE</scope>
    <source>
        <strain evidence="3">NBRC 108769</strain>
    </source>
</reference>
<accession>A0AA37SMI9</accession>
<proteinExistence type="predicted"/>
<evidence type="ECO:0000313" key="3">
    <source>
        <dbReference type="EMBL" id="GLR16117.1"/>
    </source>
</evidence>
<dbReference type="Gene3D" id="2.60.120.560">
    <property type="entry name" value="Exo-inulinase, domain 1"/>
    <property type="match status" value="1"/>
</dbReference>
<keyword evidence="1" id="KW-0732">Signal</keyword>
<dbReference type="Proteomes" id="UP001156666">
    <property type="component" value="Unassembled WGS sequence"/>
</dbReference>
<dbReference type="Gene3D" id="3.90.182.10">
    <property type="entry name" value="Toxin - Anthrax Protective Antigen,domain 1"/>
    <property type="match status" value="1"/>
</dbReference>
<dbReference type="RefSeq" id="WP_235294759.1">
    <property type="nucleotide sequence ID" value="NZ_BSOH01000003.1"/>
</dbReference>
<organism evidence="3 4">
    <name type="scientific">Portibacter lacus</name>
    <dbReference type="NCBI Taxonomy" id="1099794"/>
    <lineage>
        <taxon>Bacteria</taxon>
        <taxon>Pseudomonadati</taxon>
        <taxon>Bacteroidota</taxon>
        <taxon>Saprospiria</taxon>
        <taxon>Saprospirales</taxon>
        <taxon>Haliscomenobacteraceae</taxon>
        <taxon>Portibacter</taxon>
    </lineage>
</organism>
<dbReference type="InterPro" id="IPR011658">
    <property type="entry name" value="PA14_dom"/>
</dbReference>
<protein>
    <recommendedName>
        <fullName evidence="2">PA14 domain-containing protein</fullName>
    </recommendedName>
</protein>
<dbReference type="SMART" id="SM00758">
    <property type="entry name" value="PA14"/>
    <property type="match status" value="1"/>
</dbReference>
<dbReference type="GO" id="GO:0016787">
    <property type="term" value="F:hydrolase activity"/>
    <property type="evidence" value="ECO:0007669"/>
    <property type="project" value="InterPro"/>
</dbReference>
<dbReference type="Pfam" id="PF06439">
    <property type="entry name" value="3keto-disac_hyd"/>
    <property type="match status" value="1"/>
</dbReference>
<name>A0AA37SMI9_9BACT</name>
<dbReference type="Pfam" id="PF07691">
    <property type="entry name" value="PA14"/>
    <property type="match status" value="1"/>
</dbReference>
<feature type="signal peptide" evidence="1">
    <location>
        <begin position="1"/>
        <end position="21"/>
    </location>
</feature>
<reference evidence="3" key="1">
    <citation type="journal article" date="2014" name="Int. J. Syst. Evol. Microbiol.">
        <title>Complete genome sequence of Corynebacterium casei LMG S-19264T (=DSM 44701T), isolated from a smear-ripened cheese.</title>
        <authorList>
            <consortium name="US DOE Joint Genome Institute (JGI-PGF)"/>
            <person name="Walter F."/>
            <person name="Albersmeier A."/>
            <person name="Kalinowski J."/>
            <person name="Ruckert C."/>
        </authorList>
    </citation>
    <scope>NUCLEOTIDE SEQUENCE</scope>
    <source>
        <strain evidence="3">NBRC 108769</strain>
    </source>
</reference>
<dbReference type="SUPFAM" id="SSF56988">
    <property type="entry name" value="Anthrax protective antigen"/>
    <property type="match status" value="1"/>
</dbReference>
<evidence type="ECO:0000259" key="2">
    <source>
        <dbReference type="PROSITE" id="PS51820"/>
    </source>
</evidence>